<comment type="caution">
    <text evidence="6">The sequence shown here is derived from an EMBL/GenBank/DDBJ whole genome shotgun (WGS) entry which is preliminary data.</text>
</comment>
<dbReference type="InterPro" id="IPR011051">
    <property type="entry name" value="RmlC_Cupin_sf"/>
</dbReference>
<keyword evidence="3" id="KW-1133">Transmembrane helix</keyword>
<protein>
    <recommendedName>
        <fullName evidence="8">Pirin-like protein</fullName>
    </recommendedName>
</protein>
<organism evidence="6 7">
    <name type="scientific">Zygosaccharomyces rouxii</name>
    <dbReference type="NCBI Taxonomy" id="4956"/>
    <lineage>
        <taxon>Eukaryota</taxon>
        <taxon>Fungi</taxon>
        <taxon>Dikarya</taxon>
        <taxon>Ascomycota</taxon>
        <taxon>Saccharomycotina</taxon>
        <taxon>Saccharomycetes</taxon>
        <taxon>Saccharomycetales</taxon>
        <taxon>Saccharomycetaceae</taxon>
        <taxon>Zygosaccharomyces</taxon>
    </lineage>
</organism>
<dbReference type="CDD" id="cd02247">
    <property type="entry name" value="cupin_pirin_C"/>
    <property type="match status" value="1"/>
</dbReference>
<dbReference type="Pfam" id="PF05726">
    <property type="entry name" value="Pirin_C"/>
    <property type="match status" value="1"/>
</dbReference>
<dbReference type="SUPFAM" id="SSF51182">
    <property type="entry name" value="RmlC-like cupins"/>
    <property type="match status" value="1"/>
</dbReference>
<dbReference type="PANTHER" id="PTHR13903">
    <property type="entry name" value="PIRIN-RELATED"/>
    <property type="match status" value="1"/>
</dbReference>
<dbReference type="Gene3D" id="2.60.120.10">
    <property type="entry name" value="Jelly Rolls"/>
    <property type="match status" value="2"/>
</dbReference>
<keyword evidence="3" id="KW-0812">Transmembrane</keyword>
<sequence>MPESEKEKFTGINYLKVLVFTLVFLITFQSWSYLTSNKDNEQSFSLLSREGQKSKDSKIYQFNGSTMSKNLSVRKVLKHFIAIEQDEGVGARVRRSIGTMKMRRFTPFLMLDDFFIKPPAGFPDHPHHGQETITYNIRGMIAHEDFTGSKGVLFPGDLQFMTAGRGIVHSEIPVSLEDGSTTNGLQLWVDLPAELKNCEPRYRDLRKKETPEVKVNDHLTVRVISGKSYGVDSVQELAYTPVHFYHFITSKKGTEFTQEFPKDFNVFIYIMKGSLAVNDQVFPEHSAVFFNTDGEGVAGTSASENAEFVLIGGKILDQEVLQHGPFVETNRERMIDVFRNYQYGINGFEKAHSWDSKIAGGISEADARKLYKE</sequence>
<feature type="transmembrane region" description="Helical" evidence="3">
    <location>
        <begin position="12"/>
        <end position="34"/>
    </location>
</feature>
<reference evidence="6 7" key="1">
    <citation type="submission" date="2016-08" db="EMBL/GenBank/DDBJ databases">
        <title>Draft genome sequence of allopolyploid Zygosaccharomyces rouxii.</title>
        <authorList>
            <person name="Watanabe J."/>
            <person name="Uehara K."/>
            <person name="Mogi Y."/>
            <person name="Tsukioka Y."/>
        </authorList>
    </citation>
    <scope>NUCLEOTIDE SEQUENCE [LARGE SCALE GENOMIC DNA]</scope>
    <source>
        <strain evidence="6 7">NBRC 110957</strain>
    </source>
</reference>
<dbReference type="Proteomes" id="UP000187013">
    <property type="component" value="Unassembled WGS sequence"/>
</dbReference>
<dbReference type="OrthoDB" id="198735at2759"/>
<evidence type="ECO:0000313" key="6">
    <source>
        <dbReference type="EMBL" id="GAV53038.1"/>
    </source>
</evidence>
<feature type="domain" description="Pirin C-terminal" evidence="5">
    <location>
        <begin position="248"/>
        <end position="345"/>
    </location>
</feature>
<dbReference type="EMBL" id="BDGX01000035">
    <property type="protein sequence ID" value="GAV53038.1"/>
    <property type="molecule type" value="Genomic_DNA"/>
</dbReference>
<evidence type="ECO:0000256" key="3">
    <source>
        <dbReference type="SAM" id="Phobius"/>
    </source>
</evidence>
<dbReference type="InterPro" id="IPR003829">
    <property type="entry name" value="Pirin_N_dom"/>
</dbReference>
<dbReference type="AlphaFoldDB" id="A0A1Q3ABK3"/>
<evidence type="ECO:0000259" key="5">
    <source>
        <dbReference type="Pfam" id="PF05726"/>
    </source>
</evidence>
<evidence type="ECO:0000313" key="7">
    <source>
        <dbReference type="Proteomes" id="UP000187013"/>
    </source>
</evidence>
<dbReference type="InterPro" id="IPR008778">
    <property type="entry name" value="Pirin_C_dom"/>
</dbReference>
<gene>
    <name evidence="6" type="ORF">ZYGR_0AI03200</name>
</gene>
<proteinExistence type="inferred from homology"/>
<evidence type="ECO:0000259" key="4">
    <source>
        <dbReference type="Pfam" id="PF02678"/>
    </source>
</evidence>
<dbReference type="PANTHER" id="PTHR13903:SF8">
    <property type="entry name" value="PIRIN"/>
    <property type="match status" value="1"/>
</dbReference>
<evidence type="ECO:0000256" key="1">
    <source>
        <dbReference type="ARBA" id="ARBA00008416"/>
    </source>
</evidence>
<accession>A0A1Q3ABK3</accession>
<evidence type="ECO:0008006" key="8">
    <source>
        <dbReference type="Google" id="ProtNLM"/>
    </source>
</evidence>
<comment type="similarity">
    <text evidence="1 2">Belongs to the pirin family.</text>
</comment>
<dbReference type="InterPro" id="IPR014710">
    <property type="entry name" value="RmlC-like_jellyroll"/>
</dbReference>
<dbReference type="CDD" id="cd02909">
    <property type="entry name" value="cupin_pirin_N"/>
    <property type="match status" value="1"/>
</dbReference>
<dbReference type="InterPro" id="IPR012093">
    <property type="entry name" value="Pirin"/>
</dbReference>
<keyword evidence="3" id="KW-0472">Membrane</keyword>
<feature type="domain" description="Pirin N-terminal" evidence="4">
    <location>
        <begin position="91"/>
        <end position="189"/>
    </location>
</feature>
<evidence type="ECO:0000256" key="2">
    <source>
        <dbReference type="RuleBase" id="RU003457"/>
    </source>
</evidence>
<name>A0A1Q3ABK3_ZYGRO</name>
<dbReference type="Pfam" id="PF02678">
    <property type="entry name" value="Pirin"/>
    <property type="match status" value="1"/>
</dbReference>